<evidence type="ECO:0000313" key="1">
    <source>
        <dbReference type="EMBL" id="KAL1258715.1"/>
    </source>
</evidence>
<dbReference type="EMBL" id="JAYMGO010000016">
    <property type="protein sequence ID" value="KAL1258715.1"/>
    <property type="molecule type" value="Genomic_DNA"/>
</dbReference>
<proteinExistence type="predicted"/>
<accession>A0ABR3M2B0</accession>
<sequence>MVVEENRAFFIADTQRFQAGATEVHCVSANPSQKPHPTSHLQHSALWISLKGFSVILLECKAHTSGPFEGSPTCPSVISLCGSAVGRLCSGQE</sequence>
<comment type="caution">
    <text evidence="1">The sequence shown here is derived from an EMBL/GenBank/DDBJ whole genome shotgun (WGS) entry which is preliminary data.</text>
</comment>
<dbReference type="Proteomes" id="UP001558613">
    <property type="component" value="Unassembled WGS sequence"/>
</dbReference>
<protein>
    <submittedName>
        <fullName evidence="1">Uncharacterized protein</fullName>
    </submittedName>
</protein>
<reference evidence="1 2" key="1">
    <citation type="submission" date="2023-09" db="EMBL/GenBank/DDBJ databases">
        <authorList>
            <person name="Wang M."/>
        </authorList>
    </citation>
    <scope>NUCLEOTIDE SEQUENCE [LARGE SCALE GENOMIC DNA]</scope>
    <source>
        <strain evidence="1">GT-2023</strain>
        <tissue evidence="1">Liver</tissue>
    </source>
</reference>
<name>A0ABR3M2B0_9TELE</name>
<gene>
    <name evidence="1" type="ORF">QQF64_009292</name>
</gene>
<keyword evidence="2" id="KW-1185">Reference proteome</keyword>
<organism evidence="1 2">
    <name type="scientific">Cirrhinus molitorella</name>
    <name type="common">mud carp</name>
    <dbReference type="NCBI Taxonomy" id="172907"/>
    <lineage>
        <taxon>Eukaryota</taxon>
        <taxon>Metazoa</taxon>
        <taxon>Chordata</taxon>
        <taxon>Craniata</taxon>
        <taxon>Vertebrata</taxon>
        <taxon>Euteleostomi</taxon>
        <taxon>Actinopterygii</taxon>
        <taxon>Neopterygii</taxon>
        <taxon>Teleostei</taxon>
        <taxon>Ostariophysi</taxon>
        <taxon>Cypriniformes</taxon>
        <taxon>Cyprinidae</taxon>
        <taxon>Labeoninae</taxon>
        <taxon>Labeonini</taxon>
        <taxon>Cirrhinus</taxon>
    </lineage>
</organism>
<evidence type="ECO:0000313" key="2">
    <source>
        <dbReference type="Proteomes" id="UP001558613"/>
    </source>
</evidence>